<proteinExistence type="predicted"/>
<evidence type="ECO:0000313" key="3">
    <source>
        <dbReference type="Proteomes" id="UP000237105"/>
    </source>
</evidence>
<dbReference type="EMBL" id="JXTB01000248">
    <property type="protein sequence ID" value="PON50244.1"/>
    <property type="molecule type" value="Genomic_DNA"/>
</dbReference>
<dbReference type="OrthoDB" id="10313866at2759"/>
<keyword evidence="3" id="KW-1185">Reference proteome</keyword>
<organism evidence="2 3">
    <name type="scientific">Parasponia andersonii</name>
    <name type="common">Sponia andersonii</name>
    <dbReference type="NCBI Taxonomy" id="3476"/>
    <lineage>
        <taxon>Eukaryota</taxon>
        <taxon>Viridiplantae</taxon>
        <taxon>Streptophyta</taxon>
        <taxon>Embryophyta</taxon>
        <taxon>Tracheophyta</taxon>
        <taxon>Spermatophyta</taxon>
        <taxon>Magnoliopsida</taxon>
        <taxon>eudicotyledons</taxon>
        <taxon>Gunneridae</taxon>
        <taxon>Pentapetalae</taxon>
        <taxon>rosids</taxon>
        <taxon>fabids</taxon>
        <taxon>Rosales</taxon>
        <taxon>Cannabaceae</taxon>
        <taxon>Parasponia</taxon>
    </lineage>
</organism>
<comment type="caution">
    <text evidence="2">The sequence shown here is derived from an EMBL/GenBank/DDBJ whole genome shotgun (WGS) entry which is preliminary data.</text>
</comment>
<name>A0A2P5BNC2_PARAD</name>
<evidence type="ECO:0000256" key="1">
    <source>
        <dbReference type="SAM" id="MobiDB-lite"/>
    </source>
</evidence>
<gene>
    <name evidence="2" type="ORF">PanWU01x14_224400</name>
</gene>
<accession>A0A2P5BNC2</accession>
<dbReference type="Proteomes" id="UP000237105">
    <property type="component" value="Unassembled WGS sequence"/>
</dbReference>
<feature type="compositionally biased region" description="Basic and acidic residues" evidence="1">
    <location>
        <begin position="96"/>
        <end position="105"/>
    </location>
</feature>
<dbReference type="AlphaFoldDB" id="A0A2P5BNC2"/>
<feature type="region of interest" description="Disordered" evidence="1">
    <location>
        <begin position="96"/>
        <end position="124"/>
    </location>
</feature>
<protein>
    <submittedName>
        <fullName evidence="2">Uncharacterized protein</fullName>
    </submittedName>
</protein>
<sequence length="124" mass="13854">LTSLHAMNMNPFSLRLAGGISPATPIPANHPKKQHTYEQYRSAAGSSGDYLDQSGPFRRLLRAQNQWRKRAQRRAKNNVVPAWILNLNTAEADVAGKRRGVEPGQRRSHRNLAGESVIRDVEDS</sequence>
<reference evidence="3" key="1">
    <citation type="submission" date="2016-06" db="EMBL/GenBank/DDBJ databases">
        <title>Parallel loss of symbiosis genes in relatives of nitrogen-fixing non-legume Parasponia.</title>
        <authorList>
            <person name="Van Velzen R."/>
            <person name="Holmer R."/>
            <person name="Bu F."/>
            <person name="Rutten L."/>
            <person name="Van Zeijl A."/>
            <person name="Liu W."/>
            <person name="Santuari L."/>
            <person name="Cao Q."/>
            <person name="Sharma T."/>
            <person name="Shen D."/>
            <person name="Roswanjaya Y."/>
            <person name="Wardhani T."/>
            <person name="Kalhor M.S."/>
            <person name="Jansen J."/>
            <person name="Van den Hoogen J."/>
            <person name="Gungor B."/>
            <person name="Hartog M."/>
            <person name="Hontelez J."/>
            <person name="Verver J."/>
            <person name="Yang W.-C."/>
            <person name="Schijlen E."/>
            <person name="Repin R."/>
            <person name="Schilthuizen M."/>
            <person name="Schranz E."/>
            <person name="Heidstra R."/>
            <person name="Miyata K."/>
            <person name="Fedorova E."/>
            <person name="Kohlen W."/>
            <person name="Bisseling T."/>
            <person name="Smit S."/>
            <person name="Geurts R."/>
        </authorList>
    </citation>
    <scope>NUCLEOTIDE SEQUENCE [LARGE SCALE GENOMIC DNA]</scope>
    <source>
        <strain evidence="3">cv. WU1-14</strain>
    </source>
</reference>
<feature type="non-terminal residue" evidence="2">
    <location>
        <position position="1"/>
    </location>
</feature>
<evidence type="ECO:0000313" key="2">
    <source>
        <dbReference type="EMBL" id="PON50244.1"/>
    </source>
</evidence>